<dbReference type="InterPro" id="IPR014719">
    <property type="entry name" value="Ribosomal_bL12_C/ClpS-like"/>
</dbReference>
<gene>
    <name evidence="4" type="ORF">GF339_21075</name>
</gene>
<keyword evidence="3" id="KW-0472">Membrane</keyword>
<keyword evidence="3" id="KW-1133">Transmembrane helix</keyword>
<feature type="compositionally biased region" description="Acidic residues" evidence="2">
    <location>
        <begin position="168"/>
        <end position="187"/>
    </location>
</feature>
<feature type="compositionally biased region" description="Basic and acidic residues" evidence="2">
    <location>
        <begin position="211"/>
        <end position="223"/>
    </location>
</feature>
<dbReference type="EMBL" id="WJJP01000685">
    <property type="protein sequence ID" value="MBD3327093.1"/>
    <property type="molecule type" value="Genomic_DNA"/>
</dbReference>
<feature type="compositionally biased region" description="Acidic residues" evidence="2">
    <location>
        <begin position="119"/>
        <end position="138"/>
    </location>
</feature>
<comment type="caution">
    <text evidence="4">The sequence shown here is derived from an EMBL/GenBank/DDBJ whole genome shotgun (WGS) entry which is preliminary data.</text>
</comment>
<keyword evidence="3" id="KW-0812">Transmembrane</keyword>
<sequence length="578" mass="63627">MATASDRVSLELLDAGEHQEKVLQLLSKVKGLSMPPEQIVNSTPCTIAENVPKHVAEKLQGFLEQAGAAVILEGEEDEEEELVFSADELPVPEEDEQQDLAAELGFAEEPPTADKQELPEEPFAAEDIEGAEEDDDWLADAFPKGSSRDDELDGGFQAPTLGGFSADPSEEGEEEDDFSPEDEEVAEEAPPGKLQQIMARLKGATQKKTAKPSDQKPPADRKKFGLPSLPSFRKKSTEAPEEGDEEAAPKKSFTLPLLSKLRPAKSSPEDTPSEAPEPADQAMRGADAGVEPESQPKTLSDRILGMLLPAILGFLIGALIMGGWGWFSIRSMQIEADNNLSEYNQKLAQQIEEHSAALRNKVQEQSQEIETLTQQNAELTAQVETLQAQGGGTRPQSIVPSQTPNMGAATPAEQTIIQAFQEIKERHAASLENGYAAQNQAPCTRQVLLDGQGTMTYAQVVKKFTAKYTTYDITRSDSLITPYVAEFKIPFQQEIRTGNTEQTCEAANLRQLSTPLHHEFGTFYGYWIIQYEYRDGAWRVKPTVIEKNRALYENAFKVGSPDHAKFLIDTDLFPEFNE</sequence>
<protein>
    <recommendedName>
        <fullName evidence="6">Ribosomal protein L7/L12 C-terminal domain-containing protein</fullName>
    </recommendedName>
</protein>
<evidence type="ECO:0000313" key="5">
    <source>
        <dbReference type="Proteomes" id="UP000649604"/>
    </source>
</evidence>
<dbReference type="AlphaFoldDB" id="A0A9D5JZR8"/>
<evidence type="ECO:0000313" key="4">
    <source>
        <dbReference type="EMBL" id="MBD3327093.1"/>
    </source>
</evidence>
<evidence type="ECO:0000256" key="3">
    <source>
        <dbReference type="SAM" id="Phobius"/>
    </source>
</evidence>
<keyword evidence="1" id="KW-0175">Coiled coil</keyword>
<proteinExistence type="predicted"/>
<reference evidence="4" key="1">
    <citation type="submission" date="2019-11" db="EMBL/GenBank/DDBJ databases">
        <title>Microbial mats filling the niche in hypersaline microbial mats.</title>
        <authorList>
            <person name="Wong H.L."/>
            <person name="Macleod F.I."/>
            <person name="White R.A. III"/>
            <person name="Burns B.P."/>
        </authorList>
    </citation>
    <scope>NUCLEOTIDE SEQUENCE</scope>
    <source>
        <strain evidence="4">Rbin_158</strain>
    </source>
</reference>
<organism evidence="4 5">
    <name type="scientific">candidate division KSB3 bacterium</name>
    <dbReference type="NCBI Taxonomy" id="2044937"/>
    <lineage>
        <taxon>Bacteria</taxon>
        <taxon>candidate division KSB3</taxon>
    </lineage>
</organism>
<feature type="coiled-coil region" evidence="1">
    <location>
        <begin position="333"/>
        <end position="389"/>
    </location>
</feature>
<evidence type="ECO:0008006" key="6">
    <source>
        <dbReference type="Google" id="ProtNLM"/>
    </source>
</evidence>
<feature type="transmembrane region" description="Helical" evidence="3">
    <location>
        <begin position="303"/>
        <end position="327"/>
    </location>
</feature>
<dbReference type="SUPFAM" id="SSF54736">
    <property type="entry name" value="ClpS-like"/>
    <property type="match status" value="1"/>
</dbReference>
<name>A0A9D5JZR8_9BACT</name>
<dbReference type="Proteomes" id="UP000649604">
    <property type="component" value="Unassembled WGS sequence"/>
</dbReference>
<accession>A0A9D5JZR8</accession>
<evidence type="ECO:0000256" key="2">
    <source>
        <dbReference type="SAM" id="MobiDB-lite"/>
    </source>
</evidence>
<evidence type="ECO:0000256" key="1">
    <source>
        <dbReference type="SAM" id="Coils"/>
    </source>
</evidence>
<feature type="region of interest" description="Disordered" evidence="2">
    <location>
        <begin position="87"/>
        <end position="296"/>
    </location>
</feature>